<dbReference type="GO" id="GO:0016020">
    <property type="term" value="C:membrane"/>
    <property type="evidence" value="ECO:0007669"/>
    <property type="project" value="InterPro"/>
</dbReference>
<feature type="transmembrane region" description="Helical" evidence="3">
    <location>
        <begin position="88"/>
        <end position="109"/>
    </location>
</feature>
<keyword evidence="5" id="KW-1185">Reference proteome</keyword>
<reference evidence="4 5" key="2">
    <citation type="journal article" date="2013" name="PLoS ONE">
        <title>INDIGO - INtegrated Data Warehouse of MIcrobial GenOmes with Examples from the Red Sea Extremophiles.</title>
        <authorList>
            <person name="Alam I."/>
            <person name="Antunes A."/>
            <person name="Kamau A.A."/>
            <person name="Ba Alawi W."/>
            <person name="Kalkatawi M."/>
            <person name="Stingl U."/>
            <person name="Bajic V.B."/>
        </authorList>
    </citation>
    <scope>NUCLEOTIDE SEQUENCE [LARGE SCALE GENOMIC DNA]</scope>
    <source>
        <strain evidence="4 5">E1L3A</strain>
    </source>
</reference>
<dbReference type="InterPro" id="IPR043130">
    <property type="entry name" value="CDP-OH_PTrfase_TM_dom"/>
</dbReference>
<dbReference type="EC" id="2.7.8.5" evidence="4"/>
<sequence length="221" mass="24337">MFDDRTKTHSKDDRAMANWVTFGRFLLLFVLLGIIYSGVPTLQLVNAPLTVLIIALDGVDGWVARKFNEESLFGATFDIAIDRIVETVLWVVLAHLGFIGVWIPLLFIIRGNLVDAIRSKGAASGTAAFDMMQSPIGRFLVAGRFMRGFYAVLKAVAFAWILFWQPFPFLAPEFWADYGWFCVGVGLVLAWASAAICIARGLPVIIEFCVNERPGAAAGNS</sequence>
<dbReference type="GO" id="GO:0008654">
    <property type="term" value="P:phospholipid biosynthetic process"/>
    <property type="evidence" value="ECO:0007669"/>
    <property type="project" value="InterPro"/>
</dbReference>
<feature type="transmembrane region" description="Helical" evidence="3">
    <location>
        <begin position="148"/>
        <end position="166"/>
    </location>
</feature>
<keyword evidence="1 2" id="KW-0808">Transferase</keyword>
<name>U2FWH2_9GAMM</name>
<dbReference type="PROSITE" id="PS00379">
    <property type="entry name" value="CDP_ALCOHOL_P_TRANSF"/>
    <property type="match status" value="1"/>
</dbReference>
<dbReference type="Proteomes" id="UP000006242">
    <property type="component" value="Unassembled WGS sequence"/>
</dbReference>
<dbReference type="eggNOG" id="COG0558">
    <property type="taxonomic scope" value="Bacteria"/>
</dbReference>
<dbReference type="AlphaFoldDB" id="U2FWH2"/>
<feature type="transmembrane region" description="Helical" evidence="3">
    <location>
        <begin position="21"/>
        <end position="39"/>
    </location>
</feature>
<evidence type="ECO:0000313" key="5">
    <source>
        <dbReference type="Proteomes" id="UP000006242"/>
    </source>
</evidence>
<keyword evidence="3" id="KW-0812">Transmembrane</keyword>
<dbReference type="InterPro" id="IPR000462">
    <property type="entry name" value="CDP-OH_P_trans"/>
</dbReference>
<organism evidence="4 5">
    <name type="scientific">Salinisphaera shabanensis E1L3A</name>
    <dbReference type="NCBI Taxonomy" id="1033802"/>
    <lineage>
        <taxon>Bacteria</taxon>
        <taxon>Pseudomonadati</taxon>
        <taxon>Pseudomonadota</taxon>
        <taxon>Gammaproteobacteria</taxon>
        <taxon>Salinisphaerales</taxon>
        <taxon>Salinisphaeraceae</taxon>
        <taxon>Salinisphaera</taxon>
    </lineage>
</organism>
<keyword evidence="3" id="KW-0472">Membrane</keyword>
<comment type="similarity">
    <text evidence="2">Belongs to the CDP-alcohol phosphatidyltransferase class-I family.</text>
</comment>
<dbReference type="InterPro" id="IPR048254">
    <property type="entry name" value="CDP_ALCOHOL_P_TRANSF_CS"/>
</dbReference>
<evidence type="ECO:0000256" key="2">
    <source>
        <dbReference type="RuleBase" id="RU003750"/>
    </source>
</evidence>
<evidence type="ECO:0000256" key="3">
    <source>
        <dbReference type="SAM" id="Phobius"/>
    </source>
</evidence>
<dbReference type="GO" id="GO:0008444">
    <property type="term" value="F:CDP-diacylglycerol-glycerol-3-phosphate 3-phosphatidyltransferase activity"/>
    <property type="evidence" value="ECO:0007669"/>
    <property type="project" value="UniProtKB-EC"/>
</dbReference>
<feature type="transmembrane region" description="Helical" evidence="3">
    <location>
        <begin position="178"/>
        <end position="198"/>
    </location>
</feature>
<dbReference type="STRING" id="1033802.SSPSH_002497"/>
<evidence type="ECO:0000313" key="4">
    <source>
        <dbReference type="EMBL" id="ERJ18583.1"/>
    </source>
</evidence>
<dbReference type="Pfam" id="PF01066">
    <property type="entry name" value="CDP-OH_P_transf"/>
    <property type="match status" value="1"/>
</dbReference>
<dbReference type="Gene3D" id="1.20.120.1760">
    <property type="match status" value="1"/>
</dbReference>
<comment type="caution">
    <text evidence="4">The sequence shown here is derived from an EMBL/GenBank/DDBJ whole genome shotgun (WGS) entry which is preliminary data.</text>
</comment>
<evidence type="ECO:0000256" key="1">
    <source>
        <dbReference type="ARBA" id="ARBA00022679"/>
    </source>
</evidence>
<keyword evidence="3" id="KW-1133">Transmembrane helix</keyword>
<protein>
    <submittedName>
        <fullName evidence="4">CDP-diacylglycerol--glycerol-3-phosphate 3-phosphatidyltransferase protein</fullName>
        <ecNumber evidence="4">2.7.8.5</ecNumber>
    </submittedName>
</protein>
<dbReference type="EMBL" id="AFNV02000017">
    <property type="protein sequence ID" value="ERJ18583.1"/>
    <property type="molecule type" value="Genomic_DNA"/>
</dbReference>
<proteinExistence type="inferred from homology"/>
<reference evidence="4 5" key="1">
    <citation type="journal article" date="2011" name="J. Bacteriol.">
        <title>Genome sequence of Salinisphaera shabanensis, a gammaproteobacterium from the harsh, variable environment of the brine-seawater interface of the Shaban Deep in the Red Sea.</title>
        <authorList>
            <person name="Antunes A."/>
            <person name="Alam I."/>
            <person name="Bajic V.B."/>
            <person name="Stingl U."/>
        </authorList>
    </citation>
    <scope>NUCLEOTIDE SEQUENCE [LARGE SCALE GENOMIC DNA]</scope>
    <source>
        <strain evidence="4 5">E1L3A</strain>
    </source>
</reference>
<gene>
    <name evidence="4" type="ORF">SSPSH_002497</name>
</gene>
<accession>U2FWH2</accession>